<dbReference type="InterPro" id="IPR013154">
    <property type="entry name" value="ADH-like_N"/>
</dbReference>
<dbReference type="PROSITE" id="PS00059">
    <property type="entry name" value="ADH_ZINC"/>
    <property type="match status" value="1"/>
</dbReference>
<evidence type="ECO:0000259" key="14">
    <source>
        <dbReference type="Pfam" id="PF08240"/>
    </source>
</evidence>
<organism evidence="15 16">
    <name type="scientific">Streptantibioticus rubrisoli</name>
    <dbReference type="NCBI Taxonomy" id="1387313"/>
    <lineage>
        <taxon>Bacteria</taxon>
        <taxon>Bacillati</taxon>
        <taxon>Actinomycetota</taxon>
        <taxon>Actinomycetes</taxon>
        <taxon>Kitasatosporales</taxon>
        <taxon>Streptomycetaceae</taxon>
        <taxon>Streptantibioticus</taxon>
    </lineage>
</organism>
<protein>
    <recommendedName>
        <fullName evidence="9">2-deoxy-scyllo-inosamine dehydrogenase</fullName>
        <ecNumber evidence="8">1.1.1.329</ecNumber>
    </recommendedName>
</protein>
<comment type="similarity">
    <text evidence="7">Belongs to the zinc-containing alcohol dehydrogenase family. DOIA dehydrogenase subfamily.</text>
</comment>
<comment type="caution">
    <text evidence="15">The sequence shown here is derived from an EMBL/GenBank/DDBJ whole genome shotgun (WGS) entry which is preliminary data.</text>
</comment>
<proteinExistence type="inferred from homology"/>
<dbReference type="Proteomes" id="UP001206206">
    <property type="component" value="Unassembled WGS sequence"/>
</dbReference>
<evidence type="ECO:0000256" key="3">
    <source>
        <dbReference type="ARBA" id="ARBA00022833"/>
    </source>
</evidence>
<comment type="catalytic activity">
    <reaction evidence="11">
        <text>2-deoxy-scyllo-inosamine + NADP(+) = 3-amino-2,3-dideoxy-scyllo-inosose + NADPH + H(+)</text>
        <dbReference type="Rhea" id="RHEA:33879"/>
        <dbReference type="ChEBI" id="CHEBI:15378"/>
        <dbReference type="ChEBI" id="CHEBI:57783"/>
        <dbReference type="ChEBI" id="CHEBI:58349"/>
        <dbReference type="ChEBI" id="CHEBI:65002"/>
        <dbReference type="ChEBI" id="CHEBI:65003"/>
        <dbReference type="EC" id="1.1.1.329"/>
    </reaction>
</comment>
<name>A0ABT1P904_9ACTN</name>
<dbReference type="InterPro" id="IPR013149">
    <property type="entry name" value="ADH-like_C"/>
</dbReference>
<keyword evidence="4" id="KW-0560">Oxidoreductase</keyword>
<comment type="catalytic activity">
    <reaction evidence="10">
        <text>2-deoxy-scyllo-inosamine + NAD(+) = 3-amino-2,3-dideoxy-scyllo-inosose + NADH + H(+)</text>
        <dbReference type="Rhea" id="RHEA:33883"/>
        <dbReference type="ChEBI" id="CHEBI:15378"/>
        <dbReference type="ChEBI" id="CHEBI:57540"/>
        <dbReference type="ChEBI" id="CHEBI:57945"/>
        <dbReference type="ChEBI" id="CHEBI:65002"/>
        <dbReference type="ChEBI" id="CHEBI:65003"/>
        <dbReference type="EC" id="1.1.1.329"/>
    </reaction>
</comment>
<comment type="pathway">
    <text evidence="6">Metabolic intermediate biosynthesis; 2-deoxystreptamine biosynthesis; 2-deoxystreptamine from D-glucose 6-phosphate: step 3/4.</text>
</comment>
<dbReference type="Gene3D" id="3.90.180.10">
    <property type="entry name" value="Medium-chain alcohol dehydrogenases, catalytic domain"/>
    <property type="match status" value="1"/>
</dbReference>
<evidence type="ECO:0000313" key="16">
    <source>
        <dbReference type="Proteomes" id="UP001206206"/>
    </source>
</evidence>
<keyword evidence="2 12" id="KW-0479">Metal-binding</keyword>
<gene>
    <name evidence="15" type="ORF">NON19_07310</name>
</gene>
<feature type="domain" description="Alcohol dehydrogenase-like C-terminal" evidence="13">
    <location>
        <begin position="179"/>
        <end position="297"/>
    </location>
</feature>
<dbReference type="RefSeq" id="WP_255925833.1">
    <property type="nucleotide sequence ID" value="NZ_JANFNH010000004.1"/>
</dbReference>
<evidence type="ECO:0000256" key="12">
    <source>
        <dbReference type="RuleBase" id="RU361277"/>
    </source>
</evidence>
<dbReference type="EMBL" id="JANFNH010000004">
    <property type="protein sequence ID" value="MCQ4041841.1"/>
    <property type="molecule type" value="Genomic_DNA"/>
</dbReference>
<dbReference type="Gene3D" id="3.40.50.720">
    <property type="entry name" value="NAD(P)-binding Rossmann-like Domain"/>
    <property type="match status" value="1"/>
</dbReference>
<evidence type="ECO:0000256" key="1">
    <source>
        <dbReference type="ARBA" id="ARBA00001947"/>
    </source>
</evidence>
<dbReference type="InterPro" id="IPR011032">
    <property type="entry name" value="GroES-like_sf"/>
</dbReference>
<dbReference type="InterPro" id="IPR002328">
    <property type="entry name" value="ADH_Zn_CS"/>
</dbReference>
<evidence type="ECO:0000259" key="13">
    <source>
        <dbReference type="Pfam" id="PF00107"/>
    </source>
</evidence>
<dbReference type="EC" id="1.1.1.329" evidence="8"/>
<dbReference type="PANTHER" id="PTHR43401">
    <property type="entry name" value="L-THREONINE 3-DEHYDROGENASE"/>
    <property type="match status" value="1"/>
</dbReference>
<evidence type="ECO:0000256" key="8">
    <source>
        <dbReference type="ARBA" id="ARBA00039102"/>
    </source>
</evidence>
<comment type="function">
    <text evidence="5">Catalyzes the oxidation of 2-deoxy-scyllo-inosamine (DOIA) with NAD(+) or NADP(+), forming 3-amino-2,3-dideoxy-scyllo-inosose (amino-DOI).</text>
</comment>
<dbReference type="InterPro" id="IPR050129">
    <property type="entry name" value="Zn_alcohol_dh"/>
</dbReference>
<evidence type="ECO:0000256" key="9">
    <source>
        <dbReference type="ARBA" id="ARBA00039387"/>
    </source>
</evidence>
<sequence length="339" mass="35441">MRIAVVTSPGEVELRDTPVPPCGDDDVLIRVEACGLCTMEAKLFAGAMPVYPVAAGHEVSGRVERVGEHAAALEDAPEVGDLVTADLLTRCGACRSCRRGDSAVCESPQGGSLPDGTITMGAGLAEYVRVPASQVWPVGDASPVHAAMAEPLACVVHSLRRAAFRTGDRVTIIGAGYMGRLHLALALHLQARSVAVVETDERRRELARAAGASGAVAPEAVKELPRADTVFVTIASSAAITTALSAVADGGRIVLFGGSPDALPATLPGYEIHRRQLTITGSYSQEPEDWRVAAQLLRGKALANQLDQLVSGRYPLADAHQALEEVCGGQAFRVYVGAH</sequence>
<evidence type="ECO:0000256" key="10">
    <source>
        <dbReference type="ARBA" id="ARBA00048685"/>
    </source>
</evidence>
<dbReference type="SUPFAM" id="SSF50129">
    <property type="entry name" value="GroES-like"/>
    <property type="match status" value="1"/>
</dbReference>
<evidence type="ECO:0000256" key="2">
    <source>
        <dbReference type="ARBA" id="ARBA00022723"/>
    </source>
</evidence>
<evidence type="ECO:0000256" key="4">
    <source>
        <dbReference type="ARBA" id="ARBA00023002"/>
    </source>
</evidence>
<accession>A0ABT1P904</accession>
<comment type="cofactor">
    <cofactor evidence="1 12">
        <name>Zn(2+)</name>
        <dbReference type="ChEBI" id="CHEBI:29105"/>
    </cofactor>
</comment>
<evidence type="ECO:0000256" key="5">
    <source>
        <dbReference type="ARBA" id="ARBA00037678"/>
    </source>
</evidence>
<dbReference type="InterPro" id="IPR036291">
    <property type="entry name" value="NAD(P)-bd_dom_sf"/>
</dbReference>
<dbReference type="PANTHER" id="PTHR43401:SF2">
    <property type="entry name" value="L-THREONINE 3-DEHYDROGENASE"/>
    <property type="match status" value="1"/>
</dbReference>
<keyword evidence="3 12" id="KW-0862">Zinc</keyword>
<evidence type="ECO:0000313" key="15">
    <source>
        <dbReference type="EMBL" id="MCQ4041841.1"/>
    </source>
</evidence>
<evidence type="ECO:0000256" key="6">
    <source>
        <dbReference type="ARBA" id="ARBA00037908"/>
    </source>
</evidence>
<dbReference type="SUPFAM" id="SSF51735">
    <property type="entry name" value="NAD(P)-binding Rossmann-fold domains"/>
    <property type="match status" value="1"/>
</dbReference>
<dbReference type="Pfam" id="PF00107">
    <property type="entry name" value="ADH_zinc_N"/>
    <property type="match status" value="1"/>
</dbReference>
<feature type="domain" description="Alcohol dehydrogenase-like N-terminal" evidence="14">
    <location>
        <begin position="23"/>
        <end position="139"/>
    </location>
</feature>
<dbReference type="Pfam" id="PF08240">
    <property type="entry name" value="ADH_N"/>
    <property type="match status" value="1"/>
</dbReference>
<reference evidence="15 16" key="1">
    <citation type="submission" date="2022-06" db="EMBL/GenBank/DDBJ databases">
        <title>Draft genome sequence of type strain Streptomyces rubrisoli DSM 42083.</title>
        <authorList>
            <person name="Duangmal K."/>
            <person name="Klaysubun C."/>
        </authorList>
    </citation>
    <scope>NUCLEOTIDE SEQUENCE [LARGE SCALE GENOMIC DNA]</scope>
    <source>
        <strain evidence="15 16">DSM 42083</strain>
    </source>
</reference>
<evidence type="ECO:0000256" key="11">
    <source>
        <dbReference type="ARBA" id="ARBA00049085"/>
    </source>
</evidence>
<keyword evidence="16" id="KW-1185">Reference proteome</keyword>
<evidence type="ECO:0000256" key="7">
    <source>
        <dbReference type="ARBA" id="ARBA00038004"/>
    </source>
</evidence>